<dbReference type="InterPro" id="IPR050093">
    <property type="entry name" value="ABC_SmlMolc_Importer"/>
</dbReference>
<dbReference type="Pfam" id="PF00005">
    <property type="entry name" value="ABC_tran"/>
    <property type="match status" value="1"/>
</dbReference>
<protein>
    <submittedName>
        <fullName evidence="4">ATP-binding cassette domain-containing protein</fullName>
    </submittedName>
</protein>
<sequence length="349" mass="39971">MSLQVNIEKNFKGFSLKTAFESTTSATGILGASGSGKSMTLRCVAGIETPDKGKIVINGRTVFDSEKKINLKPQERRIGYLFQNYALFPTMTVKDNILCGYRGEKSQKEEKVRDYLKRYQLDGLENRYPAQLSGGQQQRVALARMMIGEPEAILLDEPFSALDGYLKDVLQKDMQEFLKQYQGDMLMVTHSRDEAFRFCNELMLLKEGKTLIFGNTRDLFEQPQLLEASRLTGCKNSSRIERMGDYEVFALDWGVSLHTAQKVESDMTHVAIRGHWIRPAQEAGKNCIAFEAAEYVETTFEHQYLVRNPGMEEGAALWWMRPKENFRDPHEKNLPPYLYLPPEHLMLLK</sequence>
<keyword evidence="3 4" id="KW-0067">ATP-binding</keyword>
<dbReference type="EMBL" id="QSKF01000005">
    <property type="protein sequence ID" value="RHE40129.1"/>
    <property type="molecule type" value="Genomic_DNA"/>
</dbReference>
<dbReference type="PANTHER" id="PTHR42781:SF4">
    <property type="entry name" value="SPERMIDINE_PUTRESCINE IMPORT ATP-BINDING PROTEIN POTA"/>
    <property type="match status" value="1"/>
</dbReference>
<dbReference type="PROSITE" id="PS50893">
    <property type="entry name" value="ABC_TRANSPORTER_2"/>
    <property type="match status" value="1"/>
</dbReference>
<dbReference type="AlphaFoldDB" id="A0A414EQA0"/>
<dbReference type="PANTHER" id="PTHR42781">
    <property type="entry name" value="SPERMIDINE/PUTRESCINE IMPORT ATP-BINDING PROTEIN POTA"/>
    <property type="match status" value="1"/>
</dbReference>
<organism evidence="4 5">
    <name type="scientific">Blautia obeum</name>
    <dbReference type="NCBI Taxonomy" id="40520"/>
    <lineage>
        <taxon>Bacteria</taxon>
        <taxon>Bacillati</taxon>
        <taxon>Bacillota</taxon>
        <taxon>Clostridia</taxon>
        <taxon>Lachnospirales</taxon>
        <taxon>Lachnospiraceae</taxon>
        <taxon>Blautia</taxon>
    </lineage>
</organism>
<keyword evidence="2" id="KW-0547">Nucleotide-binding</keyword>
<name>A0A414EQA0_9FIRM</name>
<evidence type="ECO:0000313" key="4">
    <source>
        <dbReference type="EMBL" id="RHE40129.1"/>
    </source>
</evidence>
<dbReference type="InterPro" id="IPR027417">
    <property type="entry name" value="P-loop_NTPase"/>
</dbReference>
<dbReference type="Gene3D" id="3.40.50.300">
    <property type="entry name" value="P-loop containing nucleotide triphosphate hydrolases"/>
    <property type="match status" value="1"/>
</dbReference>
<keyword evidence="1" id="KW-0813">Transport</keyword>
<proteinExistence type="predicted"/>
<reference evidence="4 5" key="1">
    <citation type="submission" date="2018-08" db="EMBL/GenBank/DDBJ databases">
        <title>A genome reference for cultivated species of the human gut microbiota.</title>
        <authorList>
            <person name="Zou Y."/>
            <person name="Xue W."/>
            <person name="Luo G."/>
        </authorList>
    </citation>
    <scope>NUCLEOTIDE SEQUENCE [LARGE SCALE GENOMIC DNA]</scope>
    <source>
        <strain evidence="4 5">AM28-23</strain>
    </source>
</reference>
<dbReference type="InterPro" id="IPR003593">
    <property type="entry name" value="AAA+_ATPase"/>
</dbReference>
<evidence type="ECO:0000256" key="3">
    <source>
        <dbReference type="ARBA" id="ARBA00022840"/>
    </source>
</evidence>
<dbReference type="RefSeq" id="WP_118039125.1">
    <property type="nucleotide sequence ID" value="NZ_CABJFK010000005.1"/>
</dbReference>
<evidence type="ECO:0000313" key="5">
    <source>
        <dbReference type="Proteomes" id="UP000283745"/>
    </source>
</evidence>
<dbReference type="GO" id="GO:0016887">
    <property type="term" value="F:ATP hydrolysis activity"/>
    <property type="evidence" value="ECO:0007669"/>
    <property type="project" value="InterPro"/>
</dbReference>
<comment type="caution">
    <text evidence="4">The sequence shown here is derived from an EMBL/GenBank/DDBJ whole genome shotgun (WGS) entry which is preliminary data.</text>
</comment>
<accession>A0A414EQA0</accession>
<dbReference type="InterPro" id="IPR003439">
    <property type="entry name" value="ABC_transporter-like_ATP-bd"/>
</dbReference>
<dbReference type="InterPro" id="IPR017871">
    <property type="entry name" value="ABC_transporter-like_CS"/>
</dbReference>
<evidence type="ECO:0000256" key="2">
    <source>
        <dbReference type="ARBA" id="ARBA00022741"/>
    </source>
</evidence>
<dbReference type="GO" id="GO:0005524">
    <property type="term" value="F:ATP binding"/>
    <property type="evidence" value="ECO:0007669"/>
    <property type="project" value="UniProtKB-KW"/>
</dbReference>
<dbReference type="Proteomes" id="UP000283745">
    <property type="component" value="Unassembled WGS sequence"/>
</dbReference>
<dbReference type="SMART" id="SM00382">
    <property type="entry name" value="AAA"/>
    <property type="match status" value="1"/>
</dbReference>
<gene>
    <name evidence="4" type="ORF">DW740_07405</name>
</gene>
<dbReference type="SUPFAM" id="SSF52540">
    <property type="entry name" value="P-loop containing nucleoside triphosphate hydrolases"/>
    <property type="match status" value="1"/>
</dbReference>
<dbReference type="PROSITE" id="PS00211">
    <property type="entry name" value="ABC_TRANSPORTER_1"/>
    <property type="match status" value="1"/>
</dbReference>
<evidence type="ECO:0000256" key="1">
    <source>
        <dbReference type="ARBA" id="ARBA00022448"/>
    </source>
</evidence>